<dbReference type="EMBL" id="JBITYT010000011">
    <property type="protein sequence ID" value="MFI9122381.1"/>
    <property type="molecule type" value="Genomic_DNA"/>
</dbReference>
<name>A0ABW8CXQ4_STRBI</name>
<organism evidence="2 3">
    <name type="scientific">Streptomyces bikiniensis</name>
    <dbReference type="NCBI Taxonomy" id="1896"/>
    <lineage>
        <taxon>Bacteria</taxon>
        <taxon>Bacillati</taxon>
        <taxon>Actinomycetota</taxon>
        <taxon>Actinomycetes</taxon>
        <taxon>Kitasatosporales</taxon>
        <taxon>Streptomycetaceae</taxon>
        <taxon>Streptomyces</taxon>
    </lineage>
</organism>
<feature type="region of interest" description="Disordered" evidence="1">
    <location>
        <begin position="1"/>
        <end position="27"/>
    </location>
</feature>
<sequence>MSALNELHQAGHISRPDYRTPTPTPTGFAVTVTAVHRGRQLTGEGTGPSKRQAR</sequence>
<comment type="caution">
    <text evidence="2">The sequence shown here is derived from an EMBL/GenBank/DDBJ whole genome shotgun (WGS) entry which is preliminary data.</text>
</comment>
<dbReference type="CDD" id="cd00048">
    <property type="entry name" value="DSRM_SF"/>
    <property type="match status" value="1"/>
</dbReference>
<evidence type="ECO:0000256" key="1">
    <source>
        <dbReference type="SAM" id="MobiDB-lite"/>
    </source>
</evidence>
<accession>A0ABW8CXQ4</accession>
<dbReference type="SUPFAM" id="SSF54768">
    <property type="entry name" value="dsRNA-binding domain-like"/>
    <property type="match status" value="1"/>
</dbReference>
<evidence type="ECO:0000313" key="3">
    <source>
        <dbReference type="Proteomes" id="UP001614391"/>
    </source>
</evidence>
<evidence type="ECO:0000313" key="2">
    <source>
        <dbReference type="EMBL" id="MFI9122381.1"/>
    </source>
</evidence>
<proteinExistence type="predicted"/>
<keyword evidence="3" id="KW-1185">Reference proteome</keyword>
<protein>
    <submittedName>
        <fullName evidence="2">Double-stranded RNA binding motif domain-containing protein</fullName>
    </submittedName>
</protein>
<gene>
    <name evidence="2" type="ORF">ACIGW0_23820</name>
</gene>
<dbReference type="RefSeq" id="WP_399618203.1">
    <property type="nucleotide sequence ID" value="NZ_JBITYT010000011.1"/>
</dbReference>
<reference evidence="2 3" key="1">
    <citation type="submission" date="2024-10" db="EMBL/GenBank/DDBJ databases">
        <title>The Natural Products Discovery Center: Release of the First 8490 Sequenced Strains for Exploring Actinobacteria Biosynthetic Diversity.</title>
        <authorList>
            <person name="Kalkreuter E."/>
            <person name="Kautsar S.A."/>
            <person name="Yang D."/>
            <person name="Bader C.D."/>
            <person name="Teijaro C.N."/>
            <person name="Fluegel L."/>
            <person name="Davis C.M."/>
            <person name="Simpson J.R."/>
            <person name="Lauterbach L."/>
            <person name="Steele A.D."/>
            <person name="Gui C."/>
            <person name="Meng S."/>
            <person name="Li G."/>
            <person name="Viehrig K."/>
            <person name="Ye F."/>
            <person name="Su P."/>
            <person name="Kiefer A.F."/>
            <person name="Nichols A."/>
            <person name="Cepeda A.J."/>
            <person name="Yan W."/>
            <person name="Fan B."/>
            <person name="Jiang Y."/>
            <person name="Adhikari A."/>
            <person name="Zheng C.-J."/>
            <person name="Schuster L."/>
            <person name="Cowan T.M."/>
            <person name="Smanski M.J."/>
            <person name="Chevrette M.G."/>
            <person name="De Carvalho L.P.S."/>
            <person name="Shen B."/>
        </authorList>
    </citation>
    <scope>NUCLEOTIDE SEQUENCE [LARGE SCALE GENOMIC DNA]</scope>
    <source>
        <strain evidence="2 3">NPDC053346</strain>
    </source>
</reference>
<dbReference type="Gene3D" id="3.30.160.20">
    <property type="match status" value="1"/>
</dbReference>
<dbReference type="Proteomes" id="UP001614391">
    <property type="component" value="Unassembled WGS sequence"/>
</dbReference>